<name>A0A9D2NID6_9FIRM</name>
<dbReference type="Proteomes" id="UP000823891">
    <property type="component" value="Unassembled WGS sequence"/>
</dbReference>
<accession>A0A9D2NID6</accession>
<dbReference type="EMBL" id="DWWS01000065">
    <property type="protein sequence ID" value="HJC25388.1"/>
    <property type="molecule type" value="Genomic_DNA"/>
</dbReference>
<comment type="caution">
    <text evidence="1">The sequence shown here is derived from an EMBL/GenBank/DDBJ whole genome shotgun (WGS) entry which is preliminary data.</text>
</comment>
<protein>
    <submittedName>
        <fullName evidence="1">HD domain-containing protein</fullName>
    </submittedName>
</protein>
<sequence length="186" mass="21391">MNKGISGQYRTCDARIQAFKRHMSQVMSTDDIRTTFTWLMNMYYFSAPASLKHHGAYAGGLYDHSELVALTLADLTKRLDLKWKRKASPYLIGFFHDLCKIDAYRVTGSGFEYNPDMLLTGHGEKSVILALQHIRLTDEEIMCIRYHMGAYEGSEIWISLGRVIRKYPNVLWTHTADMVASQILEM</sequence>
<dbReference type="AlphaFoldDB" id="A0A9D2NID6"/>
<gene>
    <name evidence="1" type="ORF">H9761_17100</name>
</gene>
<organism evidence="1 2">
    <name type="scientific">Candidatus Eisenbergiella merdavium</name>
    <dbReference type="NCBI Taxonomy" id="2838551"/>
    <lineage>
        <taxon>Bacteria</taxon>
        <taxon>Bacillati</taxon>
        <taxon>Bacillota</taxon>
        <taxon>Clostridia</taxon>
        <taxon>Lachnospirales</taxon>
        <taxon>Lachnospiraceae</taxon>
        <taxon>Eisenbergiella</taxon>
    </lineage>
</organism>
<reference evidence="1" key="1">
    <citation type="journal article" date="2021" name="PeerJ">
        <title>Extensive microbial diversity within the chicken gut microbiome revealed by metagenomics and culture.</title>
        <authorList>
            <person name="Gilroy R."/>
            <person name="Ravi A."/>
            <person name="Getino M."/>
            <person name="Pursley I."/>
            <person name="Horton D.L."/>
            <person name="Alikhan N.F."/>
            <person name="Baker D."/>
            <person name="Gharbi K."/>
            <person name="Hall N."/>
            <person name="Watson M."/>
            <person name="Adriaenssens E.M."/>
            <person name="Foster-Nyarko E."/>
            <person name="Jarju S."/>
            <person name="Secka A."/>
            <person name="Antonio M."/>
            <person name="Oren A."/>
            <person name="Chaudhuri R.R."/>
            <person name="La Ragione R."/>
            <person name="Hildebrand F."/>
            <person name="Pallen M.J."/>
        </authorList>
    </citation>
    <scope>NUCLEOTIDE SEQUENCE</scope>
    <source>
        <strain evidence="1">USAMLcec2-132</strain>
    </source>
</reference>
<dbReference type="Gene3D" id="1.10.3210.10">
    <property type="entry name" value="Hypothetical protein af1432"/>
    <property type="match status" value="1"/>
</dbReference>
<proteinExistence type="predicted"/>
<dbReference type="SUPFAM" id="SSF109604">
    <property type="entry name" value="HD-domain/PDEase-like"/>
    <property type="match status" value="1"/>
</dbReference>
<evidence type="ECO:0000313" key="2">
    <source>
        <dbReference type="Proteomes" id="UP000823891"/>
    </source>
</evidence>
<evidence type="ECO:0000313" key="1">
    <source>
        <dbReference type="EMBL" id="HJC25388.1"/>
    </source>
</evidence>
<reference evidence="1" key="2">
    <citation type="submission" date="2021-04" db="EMBL/GenBank/DDBJ databases">
        <authorList>
            <person name="Gilroy R."/>
        </authorList>
    </citation>
    <scope>NUCLEOTIDE SEQUENCE</scope>
    <source>
        <strain evidence="1">USAMLcec2-132</strain>
    </source>
</reference>